<dbReference type="PANTHER" id="PTHR46390">
    <property type="entry name" value="MANNOSE-1-PHOSPHATE GUANYLYLTRANSFERASE"/>
    <property type="match status" value="1"/>
</dbReference>
<evidence type="ECO:0000256" key="10">
    <source>
        <dbReference type="ARBA" id="ARBA00056744"/>
    </source>
</evidence>
<evidence type="ECO:0000256" key="8">
    <source>
        <dbReference type="ARBA" id="ARBA00023169"/>
    </source>
</evidence>
<dbReference type="UniPathway" id="UPA00126">
    <property type="reaction ID" value="UER00930"/>
</dbReference>
<keyword evidence="4 16" id="KW-0808">Transferase</keyword>
<dbReference type="FunFam" id="3.90.550.10:FF:000046">
    <property type="entry name" value="Mannose-1-phosphate guanylyltransferase (GDP)"/>
    <property type="match status" value="1"/>
</dbReference>
<dbReference type="InterPro" id="IPR014710">
    <property type="entry name" value="RmlC-like_jellyroll"/>
</dbReference>
<dbReference type="OrthoDB" id="9806359at2"/>
<dbReference type="NCBIfam" id="TIGR01479">
    <property type="entry name" value="GMP_PMI"/>
    <property type="match status" value="1"/>
</dbReference>
<dbReference type="GO" id="GO:0004475">
    <property type="term" value="F:mannose-1-phosphate guanylyltransferase (GTP) activity"/>
    <property type="evidence" value="ECO:0007669"/>
    <property type="project" value="UniProtKB-EC"/>
</dbReference>
<dbReference type="InterPro" id="IPR051161">
    <property type="entry name" value="Mannose-6P_isomerase_type2"/>
</dbReference>
<accession>A0A371JZL1</accession>
<dbReference type="EC" id="2.7.7.13" evidence="3"/>
<evidence type="ECO:0000313" key="16">
    <source>
        <dbReference type="EMBL" id="RDZ27111.1"/>
    </source>
</evidence>
<evidence type="ECO:0000256" key="9">
    <source>
        <dbReference type="ARBA" id="ARBA00047343"/>
    </source>
</evidence>
<dbReference type="CDD" id="cd02213">
    <property type="entry name" value="cupin_PMI_typeII_C"/>
    <property type="match status" value="1"/>
</dbReference>
<dbReference type="SUPFAM" id="SSF53448">
    <property type="entry name" value="Nucleotide-diphospho-sugar transferases"/>
    <property type="match status" value="1"/>
</dbReference>
<feature type="domain" description="Mannose-6-phosphate isomerase type II C-terminal" evidence="14">
    <location>
        <begin position="351"/>
        <end position="465"/>
    </location>
</feature>
<dbReference type="Pfam" id="PF22640">
    <property type="entry name" value="ManC_GMP_beta-helix"/>
    <property type="match status" value="1"/>
</dbReference>
<dbReference type="GO" id="GO:0016853">
    <property type="term" value="F:isomerase activity"/>
    <property type="evidence" value="ECO:0007669"/>
    <property type="project" value="UniProtKB-KW"/>
</dbReference>
<keyword evidence="17" id="KW-1185">Reference proteome</keyword>
<feature type="domain" description="Nucleotidyl transferase" evidence="13">
    <location>
        <begin position="4"/>
        <end position="285"/>
    </location>
</feature>
<sequence length="470" mass="51721">MLHPVILSGGSGTRLWPLSRQNQPKQFLSLIGDHSLFQETVLRANALPDAQPPITVCADDHRFMVGEQLQAIGVRSGGILLEPVARSTAPAIAAAALHALAGDPDALLLVMPADHLIEDEAAFREAVSAARRLGDEHWLVAFGIRPDYAETGYGYILRGAALGEDSYRIERFVEKPDLATAQRYLDEGTYAWNSGMFLFRARSYLDELAQRAPAIHAAARAAFDAAHADLDFLRLDADAFAASPSDSIDYAVMEKTDRAAVVPVSCGWSDIGSWSSLWSVAQRDADGNRHEGDVISVDTRDSLVRASDRRMIATLGVEDLVIVDTADATLVARKDRVQDVKIIVDQLKAAGRTEHLFHRKVYRPWGSYDSIGVGPRFQVKKIVVKPGAALSLQKHEHRAEHWIVVSGVAEVTCDERVFELRENESTYIPRGSVHRLRNRGSEPVELIEVQSGGYLGEDDIVRLEDVYGRS</sequence>
<comment type="function">
    <text evidence="10">Involved in xanthan production.</text>
</comment>
<evidence type="ECO:0000256" key="4">
    <source>
        <dbReference type="ARBA" id="ARBA00022679"/>
    </source>
</evidence>
<dbReference type="GO" id="GO:0005525">
    <property type="term" value="F:GTP binding"/>
    <property type="evidence" value="ECO:0007669"/>
    <property type="project" value="UniProtKB-KW"/>
</dbReference>
<dbReference type="GO" id="GO:0000271">
    <property type="term" value="P:polysaccharide biosynthetic process"/>
    <property type="evidence" value="ECO:0007669"/>
    <property type="project" value="UniProtKB-KW"/>
</dbReference>
<dbReference type="PANTHER" id="PTHR46390:SF1">
    <property type="entry name" value="MANNOSE-1-PHOSPHATE GUANYLYLTRANSFERASE"/>
    <property type="match status" value="1"/>
</dbReference>
<dbReference type="InterPro" id="IPR011051">
    <property type="entry name" value="RmlC_Cupin_sf"/>
</dbReference>
<dbReference type="Gene3D" id="3.90.550.10">
    <property type="entry name" value="Spore Coat Polysaccharide Biosynthesis Protein SpsA, Chain A"/>
    <property type="match status" value="1"/>
</dbReference>
<keyword evidence="6" id="KW-0547">Nucleotide-binding</keyword>
<evidence type="ECO:0000256" key="12">
    <source>
        <dbReference type="RuleBase" id="RU004190"/>
    </source>
</evidence>
<comment type="similarity">
    <text evidence="2 12">Belongs to the mannose-6-phosphate isomerase type 2 family.</text>
</comment>
<comment type="catalytic activity">
    <reaction evidence="9">
        <text>alpha-D-mannose 1-phosphate + GTP + H(+) = GDP-alpha-D-mannose + diphosphate</text>
        <dbReference type="Rhea" id="RHEA:15229"/>
        <dbReference type="ChEBI" id="CHEBI:15378"/>
        <dbReference type="ChEBI" id="CHEBI:33019"/>
        <dbReference type="ChEBI" id="CHEBI:37565"/>
        <dbReference type="ChEBI" id="CHEBI:57527"/>
        <dbReference type="ChEBI" id="CHEBI:58409"/>
        <dbReference type="EC" id="2.7.7.13"/>
    </reaction>
</comment>
<keyword evidence="16" id="KW-0413">Isomerase</keyword>
<keyword evidence="5 16" id="KW-0548">Nucleotidyltransferase</keyword>
<gene>
    <name evidence="16" type="ORF">DX914_12680</name>
</gene>
<dbReference type="Pfam" id="PF00483">
    <property type="entry name" value="NTP_transferase"/>
    <property type="match status" value="1"/>
</dbReference>
<protein>
    <recommendedName>
        <fullName evidence="11">Xanthan biosynthesis protein XanB</fullName>
        <ecNumber evidence="3">2.7.7.13</ecNumber>
    </recommendedName>
</protein>
<dbReference type="InterPro" id="IPR054566">
    <property type="entry name" value="ManC/GMP-like_b-helix"/>
</dbReference>
<dbReference type="Proteomes" id="UP000264492">
    <property type="component" value="Unassembled WGS sequence"/>
</dbReference>
<dbReference type="Pfam" id="PF01050">
    <property type="entry name" value="MannoseP_isomer"/>
    <property type="match status" value="1"/>
</dbReference>
<evidence type="ECO:0000256" key="7">
    <source>
        <dbReference type="ARBA" id="ARBA00023134"/>
    </source>
</evidence>
<dbReference type="InterPro" id="IPR049577">
    <property type="entry name" value="GMPP_N"/>
</dbReference>
<dbReference type="SUPFAM" id="SSF51182">
    <property type="entry name" value="RmlC-like cupins"/>
    <property type="match status" value="1"/>
</dbReference>
<evidence type="ECO:0000313" key="17">
    <source>
        <dbReference type="Proteomes" id="UP000264492"/>
    </source>
</evidence>
<dbReference type="CDD" id="cd02509">
    <property type="entry name" value="GDP-M1P_Guanylyltransferase"/>
    <property type="match status" value="1"/>
</dbReference>
<keyword evidence="7" id="KW-0342">GTP-binding</keyword>
<evidence type="ECO:0000256" key="3">
    <source>
        <dbReference type="ARBA" id="ARBA00012387"/>
    </source>
</evidence>
<evidence type="ECO:0000256" key="11">
    <source>
        <dbReference type="ARBA" id="ARBA00074812"/>
    </source>
</evidence>
<evidence type="ECO:0000259" key="15">
    <source>
        <dbReference type="Pfam" id="PF22640"/>
    </source>
</evidence>
<dbReference type="InterPro" id="IPR001538">
    <property type="entry name" value="Man6P_isomerase-2_C"/>
</dbReference>
<dbReference type="EMBL" id="QTSU01000002">
    <property type="protein sequence ID" value="RDZ27111.1"/>
    <property type="molecule type" value="Genomic_DNA"/>
</dbReference>
<dbReference type="InterPro" id="IPR029044">
    <property type="entry name" value="Nucleotide-diphossugar_trans"/>
</dbReference>
<evidence type="ECO:0000259" key="13">
    <source>
        <dbReference type="Pfam" id="PF00483"/>
    </source>
</evidence>
<comment type="pathway">
    <text evidence="1">Nucleotide-sugar biosynthesis; GDP-alpha-D-mannose biosynthesis; GDP-alpha-D-mannose from alpha-D-mannose 1-phosphate (GTP route): step 1/1.</text>
</comment>
<dbReference type="GO" id="GO:0009298">
    <property type="term" value="P:GDP-mannose biosynthetic process"/>
    <property type="evidence" value="ECO:0007669"/>
    <property type="project" value="UniProtKB-UniPathway"/>
</dbReference>
<evidence type="ECO:0000259" key="14">
    <source>
        <dbReference type="Pfam" id="PF01050"/>
    </source>
</evidence>
<keyword evidence="8" id="KW-0270">Exopolysaccharide synthesis</keyword>
<organism evidence="16 17">
    <name type="scientific">Lysobacter silvisoli</name>
    <dbReference type="NCBI Taxonomy" id="2293254"/>
    <lineage>
        <taxon>Bacteria</taxon>
        <taxon>Pseudomonadati</taxon>
        <taxon>Pseudomonadota</taxon>
        <taxon>Gammaproteobacteria</taxon>
        <taxon>Lysobacterales</taxon>
        <taxon>Lysobacteraceae</taxon>
        <taxon>Lysobacter</taxon>
    </lineage>
</organism>
<proteinExistence type="inferred from homology"/>
<dbReference type="RefSeq" id="WP_115859488.1">
    <property type="nucleotide sequence ID" value="NZ_QTSU01000002.1"/>
</dbReference>
<comment type="caution">
    <text evidence="16">The sequence shown here is derived from an EMBL/GenBank/DDBJ whole genome shotgun (WGS) entry which is preliminary data.</text>
</comment>
<dbReference type="FunFam" id="2.60.120.10:FF:000032">
    <property type="entry name" value="Mannose-1-phosphate guanylyltransferase/mannose-6-phosphate isomerase"/>
    <property type="match status" value="1"/>
</dbReference>
<evidence type="ECO:0000256" key="2">
    <source>
        <dbReference type="ARBA" id="ARBA00006115"/>
    </source>
</evidence>
<dbReference type="InterPro" id="IPR006375">
    <property type="entry name" value="Man1P_GuaTrfase/Man6P_Isoase"/>
</dbReference>
<evidence type="ECO:0000256" key="6">
    <source>
        <dbReference type="ARBA" id="ARBA00022741"/>
    </source>
</evidence>
<evidence type="ECO:0000256" key="5">
    <source>
        <dbReference type="ARBA" id="ARBA00022695"/>
    </source>
</evidence>
<evidence type="ECO:0000256" key="1">
    <source>
        <dbReference type="ARBA" id="ARBA00004823"/>
    </source>
</evidence>
<dbReference type="InterPro" id="IPR005835">
    <property type="entry name" value="NTP_transferase_dom"/>
</dbReference>
<reference evidence="16 17" key="1">
    <citation type="submission" date="2018-08" db="EMBL/GenBank/DDBJ databases">
        <title>Lysobacter sp. zong2l5, whole genome shotgun sequence.</title>
        <authorList>
            <person name="Zhang X."/>
            <person name="Feng G."/>
            <person name="Zhu H."/>
        </authorList>
    </citation>
    <scope>NUCLEOTIDE SEQUENCE [LARGE SCALE GENOMIC DNA]</scope>
    <source>
        <strain evidence="17">zong2l5</strain>
    </source>
</reference>
<dbReference type="Gene3D" id="2.60.120.10">
    <property type="entry name" value="Jelly Rolls"/>
    <property type="match status" value="1"/>
</dbReference>
<dbReference type="AlphaFoldDB" id="A0A371JZL1"/>
<name>A0A371JZL1_9GAMM</name>
<feature type="domain" description="MannoseP isomerase/GMP-like beta-helix" evidence="15">
    <location>
        <begin position="292"/>
        <end position="347"/>
    </location>
</feature>